<accession>A0AAV4WMS5</accession>
<comment type="caution">
    <text evidence="2">The sequence shown here is derived from an EMBL/GenBank/DDBJ whole genome shotgun (WGS) entry which is preliminary data.</text>
</comment>
<sequence>MSHIVTDIPSGAKSKSRRSITTPNRSPTSDHHRKTGSRAKSRNTTKDLEIQRFCLLAHEVLKMGTKTFSLFIAFPLKNRWSKDPSRKKQYPHPLQD</sequence>
<proteinExistence type="predicted"/>
<dbReference type="AlphaFoldDB" id="A0AAV4WMS5"/>
<evidence type="ECO:0000256" key="1">
    <source>
        <dbReference type="SAM" id="MobiDB-lite"/>
    </source>
</evidence>
<organism evidence="2 3">
    <name type="scientific">Caerostris extrusa</name>
    <name type="common">Bark spider</name>
    <name type="synonym">Caerostris bankana</name>
    <dbReference type="NCBI Taxonomy" id="172846"/>
    <lineage>
        <taxon>Eukaryota</taxon>
        <taxon>Metazoa</taxon>
        <taxon>Ecdysozoa</taxon>
        <taxon>Arthropoda</taxon>
        <taxon>Chelicerata</taxon>
        <taxon>Arachnida</taxon>
        <taxon>Araneae</taxon>
        <taxon>Araneomorphae</taxon>
        <taxon>Entelegynae</taxon>
        <taxon>Araneoidea</taxon>
        <taxon>Araneidae</taxon>
        <taxon>Caerostris</taxon>
    </lineage>
</organism>
<gene>
    <name evidence="2" type="ORF">CEXT_259701</name>
</gene>
<name>A0AAV4WMS5_CAEEX</name>
<keyword evidence="3" id="KW-1185">Reference proteome</keyword>
<dbReference type="EMBL" id="BPLR01016487">
    <property type="protein sequence ID" value="GIY84220.1"/>
    <property type="molecule type" value="Genomic_DNA"/>
</dbReference>
<feature type="region of interest" description="Disordered" evidence="1">
    <location>
        <begin position="1"/>
        <end position="44"/>
    </location>
</feature>
<feature type="compositionally biased region" description="Basic residues" evidence="1">
    <location>
        <begin position="31"/>
        <end position="43"/>
    </location>
</feature>
<evidence type="ECO:0000313" key="3">
    <source>
        <dbReference type="Proteomes" id="UP001054945"/>
    </source>
</evidence>
<protein>
    <submittedName>
        <fullName evidence="2">Uncharacterized protein</fullName>
    </submittedName>
</protein>
<dbReference type="Proteomes" id="UP001054945">
    <property type="component" value="Unassembled WGS sequence"/>
</dbReference>
<evidence type="ECO:0000313" key="2">
    <source>
        <dbReference type="EMBL" id="GIY84220.1"/>
    </source>
</evidence>
<reference evidence="2 3" key="1">
    <citation type="submission" date="2021-06" db="EMBL/GenBank/DDBJ databases">
        <title>Caerostris extrusa draft genome.</title>
        <authorList>
            <person name="Kono N."/>
            <person name="Arakawa K."/>
        </authorList>
    </citation>
    <scope>NUCLEOTIDE SEQUENCE [LARGE SCALE GENOMIC DNA]</scope>
</reference>